<evidence type="ECO:0000256" key="1">
    <source>
        <dbReference type="ARBA" id="ARBA00022980"/>
    </source>
</evidence>
<protein>
    <recommendedName>
        <fullName evidence="4">Small ribosomal subunit protein uS15</fullName>
    </recommendedName>
</protein>
<evidence type="ECO:0000256" key="4">
    <source>
        <dbReference type="HAMAP-Rule" id="MF_01343"/>
    </source>
</evidence>
<comment type="caution">
    <text evidence="7">The sequence shown here is derived from an EMBL/GenBank/DDBJ whole genome shotgun (WGS) entry which is preliminary data.</text>
</comment>
<dbReference type="SMART" id="SM01387">
    <property type="entry name" value="Ribosomal_S15"/>
    <property type="match status" value="1"/>
</dbReference>
<sequence>MALLQARKQEIIEGYQIHETDTGSADVQVAMLTDRISKLSEHLKVNKKDHASRRGLLKMIGKRKRLLAYINKRDAVHYRELIKRLGIRG</sequence>
<dbReference type="GO" id="GO:0022627">
    <property type="term" value="C:cytosolic small ribosomal subunit"/>
    <property type="evidence" value="ECO:0007669"/>
    <property type="project" value="TreeGrafter"/>
</dbReference>
<dbReference type="EMBL" id="PQWO01000008">
    <property type="protein sequence ID" value="PZD72891.1"/>
    <property type="molecule type" value="Genomic_DNA"/>
</dbReference>
<dbReference type="NCBIfam" id="TIGR00952">
    <property type="entry name" value="S15_bact"/>
    <property type="match status" value="1"/>
</dbReference>
<dbReference type="PROSITE" id="PS00362">
    <property type="entry name" value="RIBOSOMAL_S15"/>
    <property type="match status" value="1"/>
</dbReference>
<keyword evidence="4 6" id="KW-0699">rRNA-binding</keyword>
<dbReference type="CDD" id="cd00353">
    <property type="entry name" value="Ribosomal_S15p_S13e"/>
    <property type="match status" value="1"/>
</dbReference>
<dbReference type="RefSeq" id="WP_110986744.1">
    <property type="nucleotide sequence ID" value="NZ_CAWNWM010000008.1"/>
</dbReference>
<evidence type="ECO:0000256" key="5">
    <source>
        <dbReference type="RuleBase" id="RU003919"/>
    </source>
</evidence>
<comment type="similarity">
    <text evidence="4 5">Belongs to the universal ribosomal protein uS15 family.</text>
</comment>
<comment type="subunit">
    <text evidence="3 4">Part of the 30S ribosomal subunit. Forms a bridge to the 50S subunit in the 70S ribosome, contacting the 23S rRNA.</text>
</comment>
<dbReference type="InterPro" id="IPR005290">
    <property type="entry name" value="Ribosomal_uS15_bac-type"/>
</dbReference>
<evidence type="ECO:0000313" key="8">
    <source>
        <dbReference type="Proteomes" id="UP000248857"/>
    </source>
</evidence>
<dbReference type="GO" id="GO:0019843">
    <property type="term" value="F:rRNA binding"/>
    <property type="evidence" value="ECO:0007669"/>
    <property type="project" value="UniProtKB-UniRule"/>
</dbReference>
<gene>
    <name evidence="7" type="primary">rpsO_1</name>
    <name evidence="4" type="synonym">rps15</name>
    <name evidence="4" type="synonym">rpsO</name>
    <name evidence="7" type="ORF">C1752_03302</name>
</gene>
<dbReference type="InterPro" id="IPR000589">
    <property type="entry name" value="Ribosomal_uS15"/>
</dbReference>
<evidence type="ECO:0000313" key="7">
    <source>
        <dbReference type="EMBL" id="PZD72891.1"/>
    </source>
</evidence>
<dbReference type="PANTHER" id="PTHR23321">
    <property type="entry name" value="RIBOSOMAL PROTEIN S15, BACTERIAL AND ORGANELLAR"/>
    <property type="match status" value="1"/>
</dbReference>
<keyword evidence="2 4" id="KW-0687">Ribonucleoprotein</keyword>
<dbReference type="Pfam" id="PF00312">
    <property type="entry name" value="Ribosomal_S15"/>
    <property type="match status" value="1"/>
</dbReference>
<dbReference type="HAMAP" id="MF_01343_B">
    <property type="entry name" value="Ribosomal_uS15_B"/>
    <property type="match status" value="1"/>
</dbReference>
<accession>A0A2W1JVX8</accession>
<dbReference type="GO" id="GO:0006412">
    <property type="term" value="P:translation"/>
    <property type="evidence" value="ECO:0007669"/>
    <property type="project" value="UniProtKB-UniRule"/>
</dbReference>
<dbReference type="AlphaFoldDB" id="A0A2W1JVX8"/>
<evidence type="ECO:0000256" key="3">
    <source>
        <dbReference type="ARBA" id="ARBA00064542"/>
    </source>
</evidence>
<dbReference type="FunFam" id="1.10.287.10:FF:000002">
    <property type="entry name" value="30S ribosomal protein S15"/>
    <property type="match status" value="1"/>
</dbReference>
<evidence type="ECO:0000256" key="2">
    <source>
        <dbReference type="ARBA" id="ARBA00023274"/>
    </source>
</evidence>
<dbReference type="GO" id="GO:0003735">
    <property type="term" value="F:structural constituent of ribosome"/>
    <property type="evidence" value="ECO:0007669"/>
    <property type="project" value="InterPro"/>
</dbReference>
<comment type="function">
    <text evidence="4">Forms an intersubunit bridge (bridge B4) with the 23S rRNA of the 50S subunit in the ribosome.</text>
</comment>
<organism evidence="7 8">
    <name type="scientific">Acaryochloris thomasi RCC1774</name>
    <dbReference type="NCBI Taxonomy" id="1764569"/>
    <lineage>
        <taxon>Bacteria</taxon>
        <taxon>Bacillati</taxon>
        <taxon>Cyanobacteriota</taxon>
        <taxon>Cyanophyceae</taxon>
        <taxon>Acaryochloridales</taxon>
        <taxon>Acaryochloridaceae</taxon>
        <taxon>Acaryochloris</taxon>
        <taxon>Acaryochloris thomasi</taxon>
    </lineage>
</organism>
<evidence type="ECO:0000256" key="6">
    <source>
        <dbReference type="RuleBase" id="RU004524"/>
    </source>
</evidence>
<keyword evidence="1 4" id="KW-0689">Ribosomal protein</keyword>
<reference evidence="7 8" key="1">
    <citation type="journal article" date="2018" name="Sci. Rep.">
        <title>A novel species of the marine cyanobacterium Acaryochloris with a unique pigment content and lifestyle.</title>
        <authorList>
            <person name="Partensky F."/>
            <person name="Six C."/>
            <person name="Ratin M."/>
            <person name="Garczarek L."/>
            <person name="Vaulot D."/>
            <person name="Probert I."/>
            <person name="Calteau A."/>
            <person name="Gourvil P."/>
            <person name="Marie D."/>
            <person name="Grebert T."/>
            <person name="Bouchier C."/>
            <person name="Le Panse S."/>
            <person name="Gachenot M."/>
            <person name="Rodriguez F."/>
            <person name="Garrido J.L."/>
        </authorList>
    </citation>
    <scope>NUCLEOTIDE SEQUENCE [LARGE SCALE GENOMIC DNA]</scope>
    <source>
        <strain evidence="7 8">RCC1774</strain>
    </source>
</reference>
<dbReference type="Gene3D" id="1.10.287.10">
    <property type="entry name" value="S15/NS1, RNA-binding"/>
    <property type="match status" value="1"/>
</dbReference>
<dbReference type="Gene3D" id="6.10.250.3130">
    <property type="match status" value="1"/>
</dbReference>
<dbReference type="InterPro" id="IPR009068">
    <property type="entry name" value="uS15_NS1_RNA-bd_sf"/>
</dbReference>
<keyword evidence="4 6" id="KW-0694">RNA-binding</keyword>
<dbReference type="OrthoDB" id="9799262at2"/>
<keyword evidence="8" id="KW-1185">Reference proteome</keyword>
<dbReference type="PANTHER" id="PTHR23321:SF26">
    <property type="entry name" value="SMALL RIBOSOMAL SUBUNIT PROTEIN US15M"/>
    <property type="match status" value="1"/>
</dbReference>
<proteinExistence type="inferred from homology"/>
<dbReference type="Proteomes" id="UP000248857">
    <property type="component" value="Unassembled WGS sequence"/>
</dbReference>
<name>A0A2W1JVX8_9CYAN</name>
<comment type="function">
    <text evidence="4 6">One of the primary rRNA binding proteins, it binds directly to 16S rRNA where it helps nucleate assembly of the platform of the 30S subunit by binding and bridging several RNA helices of the 16S rRNA.</text>
</comment>
<dbReference type="SUPFAM" id="SSF47060">
    <property type="entry name" value="S15/NS1 RNA-binding domain"/>
    <property type="match status" value="1"/>
</dbReference>